<protein>
    <submittedName>
        <fullName evidence="1">Uncharacterized protein</fullName>
    </submittedName>
</protein>
<dbReference type="KEGG" id="mes:Meso_3427"/>
<gene>
    <name evidence="1" type="ordered locus">Meso_3427</name>
</gene>
<sequence>MSWLNLMVKRGASIGLFGIFGRSEDMRRLDEALRRSGIHPGSVPEGVKLATVSLMAQNGTEPPAEAYPSVGDLMAFCMVGREEFARHNGEARLESAIKRLELALEAGEGQDAELILLMFHAKLLDRDLIDRYEISAENG</sequence>
<dbReference type="eggNOG" id="ENOG5032RSU">
    <property type="taxonomic scope" value="Bacteria"/>
</dbReference>
<dbReference type="EMBL" id="CP000390">
    <property type="protein sequence ID" value="ABG64798.1"/>
    <property type="molecule type" value="Genomic_DNA"/>
</dbReference>
<dbReference type="HOGENOM" id="CLU_1915502_0_0_5"/>
<dbReference type="STRING" id="266779.Meso_3427"/>
<proteinExistence type="predicted"/>
<name>Q11CS7_CHESB</name>
<organism evidence="1">
    <name type="scientific">Chelativorans sp. (strain BNC1)</name>
    <dbReference type="NCBI Taxonomy" id="266779"/>
    <lineage>
        <taxon>Bacteria</taxon>
        <taxon>Pseudomonadati</taxon>
        <taxon>Pseudomonadota</taxon>
        <taxon>Alphaproteobacteria</taxon>
        <taxon>Hyphomicrobiales</taxon>
        <taxon>Phyllobacteriaceae</taxon>
        <taxon>Chelativorans</taxon>
    </lineage>
</organism>
<accession>Q11CS7</accession>
<reference evidence="1" key="1">
    <citation type="submission" date="2006-06" db="EMBL/GenBank/DDBJ databases">
        <title>Complete sequence of chromosome of Chelativorans sp. BNC1.</title>
        <authorList>
            <consortium name="US DOE Joint Genome Institute"/>
            <person name="Copeland A."/>
            <person name="Lucas S."/>
            <person name="Lapidus A."/>
            <person name="Barry K."/>
            <person name="Detter J.C."/>
            <person name="Glavina del Rio T."/>
            <person name="Hammon N."/>
            <person name="Israni S."/>
            <person name="Dalin E."/>
            <person name="Tice H."/>
            <person name="Pitluck S."/>
            <person name="Chertkov O."/>
            <person name="Brettin T."/>
            <person name="Bruce D."/>
            <person name="Han C."/>
            <person name="Tapia R."/>
            <person name="Gilna P."/>
            <person name="Schmutz J."/>
            <person name="Larimer F."/>
            <person name="Land M."/>
            <person name="Hauser L."/>
            <person name="Kyrpides N."/>
            <person name="Mikhailova N."/>
            <person name="Richardson P."/>
        </authorList>
    </citation>
    <scope>NUCLEOTIDE SEQUENCE</scope>
    <source>
        <strain evidence="1">BNC1</strain>
    </source>
</reference>
<dbReference type="AlphaFoldDB" id="Q11CS7"/>
<evidence type="ECO:0000313" key="1">
    <source>
        <dbReference type="EMBL" id="ABG64798.1"/>
    </source>
</evidence>
<dbReference type="OrthoDB" id="8419627at2"/>